<dbReference type="EMBL" id="CP016808">
    <property type="protein sequence ID" value="ANY67345.1"/>
    <property type="molecule type" value="Genomic_DNA"/>
</dbReference>
<organism evidence="1">
    <name type="scientific">Paenibacillus sp. BIHB 4019</name>
    <dbReference type="NCBI Taxonomy" id="1870819"/>
    <lineage>
        <taxon>Bacteria</taxon>
        <taxon>Bacillati</taxon>
        <taxon>Bacillota</taxon>
        <taxon>Bacilli</taxon>
        <taxon>Bacillales</taxon>
        <taxon>Paenibacillaceae</taxon>
        <taxon>Paenibacillus</taxon>
    </lineage>
</organism>
<sequence>MADEGLLKKLRYKEGQAAKVWNAPEGYAPGIAEDTNSAGPYGFAQLFVHQAAQVREQLPIVLPQLEEDAVFWITYPKQSAKAGADINRDSLAALVMELTPYRPVSNAAVDEVWSALRFRHTDKVKKK</sequence>
<proteinExistence type="predicted"/>
<gene>
    <name evidence="1" type="ORF">BBD42_13315</name>
</gene>
<dbReference type="AlphaFoldDB" id="A0A1B2DI44"/>
<evidence type="ECO:0000313" key="1">
    <source>
        <dbReference type="EMBL" id="ANY67345.1"/>
    </source>
</evidence>
<protein>
    <submittedName>
        <fullName evidence="1">Uncharacterized protein</fullName>
    </submittedName>
</protein>
<name>A0A1B2DI44_9BACL</name>
<reference evidence="1" key="1">
    <citation type="submission" date="2016-08" db="EMBL/GenBank/DDBJ databases">
        <title>Complete Genome Seqeunce of Paenibacillus sp. BIHB 4019 from tea rhizoplane.</title>
        <authorList>
            <person name="Thakur R."/>
            <person name="Swarnkar M.K."/>
            <person name="Gulati A."/>
        </authorList>
    </citation>
    <scope>NUCLEOTIDE SEQUENCE [LARGE SCALE GENOMIC DNA]</scope>
    <source>
        <strain evidence="1">BIHB4019</strain>
    </source>
</reference>
<accession>A0A1B2DI44</accession>
<dbReference type="RefSeq" id="WP_099518551.1">
    <property type="nucleotide sequence ID" value="NZ_CP016808.1"/>
</dbReference>